<evidence type="ECO:0000313" key="2">
    <source>
        <dbReference type="EMBL" id="KAJ3517667.1"/>
    </source>
</evidence>
<name>A0A9W8N1Y6_9AGAR</name>
<keyword evidence="3" id="KW-1185">Reference proteome</keyword>
<evidence type="ECO:0000256" key="1">
    <source>
        <dbReference type="SAM" id="MobiDB-lite"/>
    </source>
</evidence>
<feature type="region of interest" description="Disordered" evidence="1">
    <location>
        <begin position="249"/>
        <end position="279"/>
    </location>
</feature>
<sequence>MVSMQQLPMIPTSRTLWSITDDTVVKDIIHLRPLTGASDFINQAFSNQVATLEEILLTIMHFATALALYPIVTEFLASSEPSTNDHSFIKITMPAKYRIPPGTKTGKTEPKQRKNLLPVKQEGSDGRDTFSPTPAQTLPQVKRNAFYPLDLLPDHHGNYFQQTHAKLVQHDVFDADENLIPPWLFYDKLRPGTVVVVEATLICWHINSTGKEGDKDKNIYQIQGHRIRVLSDSDEDIEIRPILQLTTPISTMPTTTSPRKEASTAFSSFESPTKRVRRH</sequence>
<dbReference type="EMBL" id="JANKHO010000013">
    <property type="protein sequence ID" value="KAJ3517667.1"/>
    <property type="molecule type" value="Genomic_DNA"/>
</dbReference>
<proteinExistence type="predicted"/>
<feature type="region of interest" description="Disordered" evidence="1">
    <location>
        <begin position="99"/>
        <end position="135"/>
    </location>
</feature>
<evidence type="ECO:0000313" key="3">
    <source>
        <dbReference type="Proteomes" id="UP001148786"/>
    </source>
</evidence>
<comment type="caution">
    <text evidence="2">The sequence shown here is derived from an EMBL/GenBank/DDBJ whole genome shotgun (WGS) entry which is preliminary data.</text>
</comment>
<protein>
    <submittedName>
        <fullName evidence="2">Uncharacterized protein</fullName>
    </submittedName>
</protein>
<reference evidence="2" key="1">
    <citation type="submission" date="2022-07" db="EMBL/GenBank/DDBJ databases">
        <title>Genome Sequence of Agrocybe chaxingu.</title>
        <authorList>
            <person name="Buettner E."/>
        </authorList>
    </citation>
    <scope>NUCLEOTIDE SEQUENCE</scope>
    <source>
        <strain evidence="2">MP-N11</strain>
    </source>
</reference>
<dbReference type="AlphaFoldDB" id="A0A9W8N1Y6"/>
<accession>A0A9W8N1Y6</accession>
<organism evidence="2 3">
    <name type="scientific">Agrocybe chaxingu</name>
    <dbReference type="NCBI Taxonomy" id="84603"/>
    <lineage>
        <taxon>Eukaryota</taxon>
        <taxon>Fungi</taxon>
        <taxon>Dikarya</taxon>
        <taxon>Basidiomycota</taxon>
        <taxon>Agaricomycotina</taxon>
        <taxon>Agaricomycetes</taxon>
        <taxon>Agaricomycetidae</taxon>
        <taxon>Agaricales</taxon>
        <taxon>Agaricineae</taxon>
        <taxon>Strophariaceae</taxon>
        <taxon>Agrocybe</taxon>
    </lineage>
</organism>
<gene>
    <name evidence="2" type="ORF">NLJ89_g346</name>
</gene>
<dbReference type="OrthoDB" id="3060725at2759"/>
<dbReference type="Proteomes" id="UP001148786">
    <property type="component" value="Unassembled WGS sequence"/>
</dbReference>